<keyword evidence="1" id="KW-0472">Membrane</keyword>
<keyword evidence="3" id="KW-1185">Reference proteome</keyword>
<evidence type="ECO:0000256" key="1">
    <source>
        <dbReference type="SAM" id="Phobius"/>
    </source>
</evidence>
<evidence type="ECO:0000313" key="2">
    <source>
        <dbReference type="EMBL" id="TFK36773.1"/>
    </source>
</evidence>
<protein>
    <submittedName>
        <fullName evidence="2">Uncharacterized protein</fullName>
    </submittedName>
</protein>
<gene>
    <name evidence="2" type="ORF">BDQ12DRAFT_667641</name>
</gene>
<sequence length="127" mass="14496">MPSNEEIHEVFISHSGYFKYYHKAFPSVPKHPELEKWLKGDSTSKSTLEVLGSYKPGFGNIPIVIKGYIAEIAEEKRVQDKEKEKKKKSTKHPKKNLINLWNWFSICAIIFLLAGSLPMVYAAPSTD</sequence>
<dbReference type="AlphaFoldDB" id="A0A5C3LWL4"/>
<evidence type="ECO:0000313" key="3">
    <source>
        <dbReference type="Proteomes" id="UP000308652"/>
    </source>
</evidence>
<dbReference type="EMBL" id="ML213612">
    <property type="protein sequence ID" value="TFK36773.1"/>
    <property type="molecule type" value="Genomic_DNA"/>
</dbReference>
<organism evidence="2 3">
    <name type="scientific">Crucibulum laeve</name>
    <dbReference type="NCBI Taxonomy" id="68775"/>
    <lineage>
        <taxon>Eukaryota</taxon>
        <taxon>Fungi</taxon>
        <taxon>Dikarya</taxon>
        <taxon>Basidiomycota</taxon>
        <taxon>Agaricomycotina</taxon>
        <taxon>Agaricomycetes</taxon>
        <taxon>Agaricomycetidae</taxon>
        <taxon>Agaricales</taxon>
        <taxon>Agaricineae</taxon>
        <taxon>Nidulariaceae</taxon>
        <taxon>Crucibulum</taxon>
    </lineage>
</organism>
<name>A0A5C3LWL4_9AGAR</name>
<proteinExistence type="predicted"/>
<accession>A0A5C3LWL4</accession>
<keyword evidence="1" id="KW-1133">Transmembrane helix</keyword>
<feature type="transmembrane region" description="Helical" evidence="1">
    <location>
        <begin position="100"/>
        <end position="121"/>
    </location>
</feature>
<reference evidence="2 3" key="1">
    <citation type="journal article" date="2019" name="Nat. Ecol. Evol.">
        <title>Megaphylogeny resolves global patterns of mushroom evolution.</title>
        <authorList>
            <person name="Varga T."/>
            <person name="Krizsan K."/>
            <person name="Foldi C."/>
            <person name="Dima B."/>
            <person name="Sanchez-Garcia M."/>
            <person name="Sanchez-Ramirez S."/>
            <person name="Szollosi G.J."/>
            <person name="Szarkandi J.G."/>
            <person name="Papp V."/>
            <person name="Albert L."/>
            <person name="Andreopoulos W."/>
            <person name="Angelini C."/>
            <person name="Antonin V."/>
            <person name="Barry K.W."/>
            <person name="Bougher N.L."/>
            <person name="Buchanan P."/>
            <person name="Buyck B."/>
            <person name="Bense V."/>
            <person name="Catcheside P."/>
            <person name="Chovatia M."/>
            <person name="Cooper J."/>
            <person name="Damon W."/>
            <person name="Desjardin D."/>
            <person name="Finy P."/>
            <person name="Geml J."/>
            <person name="Haridas S."/>
            <person name="Hughes K."/>
            <person name="Justo A."/>
            <person name="Karasinski D."/>
            <person name="Kautmanova I."/>
            <person name="Kiss B."/>
            <person name="Kocsube S."/>
            <person name="Kotiranta H."/>
            <person name="LaButti K.M."/>
            <person name="Lechner B.E."/>
            <person name="Liimatainen K."/>
            <person name="Lipzen A."/>
            <person name="Lukacs Z."/>
            <person name="Mihaltcheva S."/>
            <person name="Morgado L.N."/>
            <person name="Niskanen T."/>
            <person name="Noordeloos M.E."/>
            <person name="Ohm R.A."/>
            <person name="Ortiz-Santana B."/>
            <person name="Ovrebo C."/>
            <person name="Racz N."/>
            <person name="Riley R."/>
            <person name="Savchenko A."/>
            <person name="Shiryaev A."/>
            <person name="Soop K."/>
            <person name="Spirin V."/>
            <person name="Szebenyi C."/>
            <person name="Tomsovsky M."/>
            <person name="Tulloss R.E."/>
            <person name="Uehling J."/>
            <person name="Grigoriev I.V."/>
            <person name="Vagvolgyi C."/>
            <person name="Papp T."/>
            <person name="Martin F.M."/>
            <person name="Miettinen O."/>
            <person name="Hibbett D.S."/>
            <person name="Nagy L.G."/>
        </authorList>
    </citation>
    <scope>NUCLEOTIDE SEQUENCE [LARGE SCALE GENOMIC DNA]</scope>
    <source>
        <strain evidence="2 3">CBS 166.37</strain>
    </source>
</reference>
<keyword evidence="1" id="KW-0812">Transmembrane</keyword>
<dbReference type="Proteomes" id="UP000308652">
    <property type="component" value="Unassembled WGS sequence"/>
</dbReference>